<accession>A0A7J8KB82</accession>
<organism evidence="1 2">
    <name type="scientific">Rousettus aegyptiacus</name>
    <name type="common">Egyptian fruit bat</name>
    <name type="synonym">Pteropus aegyptiacus</name>
    <dbReference type="NCBI Taxonomy" id="9407"/>
    <lineage>
        <taxon>Eukaryota</taxon>
        <taxon>Metazoa</taxon>
        <taxon>Chordata</taxon>
        <taxon>Craniata</taxon>
        <taxon>Vertebrata</taxon>
        <taxon>Euteleostomi</taxon>
        <taxon>Mammalia</taxon>
        <taxon>Eutheria</taxon>
        <taxon>Laurasiatheria</taxon>
        <taxon>Chiroptera</taxon>
        <taxon>Yinpterochiroptera</taxon>
        <taxon>Pteropodoidea</taxon>
        <taxon>Pteropodidae</taxon>
        <taxon>Rousettinae</taxon>
        <taxon>Rousettus</taxon>
    </lineage>
</organism>
<evidence type="ECO:0000313" key="2">
    <source>
        <dbReference type="Proteomes" id="UP000593571"/>
    </source>
</evidence>
<protein>
    <submittedName>
        <fullName evidence="1">Uncharacterized protein</fullName>
    </submittedName>
</protein>
<comment type="caution">
    <text evidence="1">The sequence shown here is derived from an EMBL/GenBank/DDBJ whole genome shotgun (WGS) entry which is preliminary data.</text>
</comment>
<evidence type="ECO:0000313" key="1">
    <source>
        <dbReference type="EMBL" id="KAF6506143.1"/>
    </source>
</evidence>
<gene>
    <name evidence="1" type="ORF">HJG63_007961</name>
</gene>
<sequence>MGRLMLCCASYAEGHTNLGAIRGHIYISYQITMILNLHLSTQKHRYLFRCPNSFLQVIDTSHMPSNIIFLIPPFFPSFQTASPTPREINSARLCPTQDFVFEGSYLSLRPKRELICIGKWGGLFFYVFIQQTLKCLL</sequence>
<proteinExistence type="predicted"/>
<keyword evidence="2" id="KW-1185">Reference proteome</keyword>
<reference evidence="1 2" key="1">
    <citation type="journal article" date="2020" name="Nature">
        <title>Six reference-quality genomes reveal evolution of bat adaptations.</title>
        <authorList>
            <person name="Jebb D."/>
            <person name="Huang Z."/>
            <person name="Pippel M."/>
            <person name="Hughes G.M."/>
            <person name="Lavrichenko K."/>
            <person name="Devanna P."/>
            <person name="Winkler S."/>
            <person name="Jermiin L.S."/>
            <person name="Skirmuntt E.C."/>
            <person name="Katzourakis A."/>
            <person name="Burkitt-Gray L."/>
            <person name="Ray D.A."/>
            <person name="Sullivan K.A.M."/>
            <person name="Roscito J.G."/>
            <person name="Kirilenko B.M."/>
            <person name="Davalos L.M."/>
            <person name="Corthals A.P."/>
            <person name="Power M.L."/>
            <person name="Jones G."/>
            <person name="Ransome R.D."/>
            <person name="Dechmann D.K.N."/>
            <person name="Locatelli A.G."/>
            <person name="Puechmaille S.J."/>
            <person name="Fedrigo O."/>
            <person name="Jarvis E.D."/>
            <person name="Hiller M."/>
            <person name="Vernes S.C."/>
            <person name="Myers E.W."/>
            <person name="Teeling E.C."/>
        </authorList>
    </citation>
    <scope>NUCLEOTIDE SEQUENCE [LARGE SCALE GENOMIC DNA]</scope>
    <source>
        <strain evidence="1">MRouAeg1</strain>
        <tissue evidence="1">Muscle</tissue>
    </source>
</reference>
<name>A0A7J8KB82_ROUAE</name>
<dbReference type="Proteomes" id="UP000593571">
    <property type="component" value="Unassembled WGS sequence"/>
</dbReference>
<dbReference type="EMBL" id="JACASE010000001">
    <property type="protein sequence ID" value="KAF6506143.1"/>
    <property type="molecule type" value="Genomic_DNA"/>
</dbReference>
<dbReference type="AlphaFoldDB" id="A0A7J8KB82"/>